<name>A0A7S1ZUZ0_9STRA</name>
<dbReference type="EMBL" id="HBGN01032689">
    <property type="protein sequence ID" value="CAD9349789.1"/>
    <property type="molecule type" value="Transcribed_RNA"/>
</dbReference>
<evidence type="ECO:0008006" key="2">
    <source>
        <dbReference type="Google" id="ProtNLM"/>
    </source>
</evidence>
<gene>
    <name evidence="1" type="ORF">DBRI1063_LOCUS21127</name>
</gene>
<dbReference type="AlphaFoldDB" id="A0A7S1ZUZ0"/>
<dbReference type="InterPro" id="IPR043136">
    <property type="entry name" value="B30.2/SPRY_sf"/>
</dbReference>
<dbReference type="Gene3D" id="2.60.120.920">
    <property type="match status" value="1"/>
</dbReference>
<reference evidence="1" key="1">
    <citation type="submission" date="2021-01" db="EMBL/GenBank/DDBJ databases">
        <authorList>
            <person name="Corre E."/>
            <person name="Pelletier E."/>
            <person name="Niang G."/>
            <person name="Scheremetjew M."/>
            <person name="Finn R."/>
            <person name="Kale V."/>
            <person name="Holt S."/>
            <person name="Cochrane G."/>
            <person name="Meng A."/>
            <person name="Brown T."/>
            <person name="Cohen L."/>
        </authorList>
    </citation>
    <scope>NUCLEOTIDE SEQUENCE</scope>
    <source>
        <strain evidence="1">Pop2</strain>
    </source>
</reference>
<accession>A0A7S1ZUZ0</accession>
<proteinExistence type="predicted"/>
<protein>
    <recommendedName>
        <fullName evidence="2">B30.2/SPRY domain-containing protein</fullName>
    </recommendedName>
</protein>
<organism evidence="1">
    <name type="scientific">Ditylum brightwellii</name>
    <dbReference type="NCBI Taxonomy" id="49249"/>
    <lineage>
        <taxon>Eukaryota</taxon>
        <taxon>Sar</taxon>
        <taxon>Stramenopiles</taxon>
        <taxon>Ochrophyta</taxon>
        <taxon>Bacillariophyta</taxon>
        <taxon>Mediophyceae</taxon>
        <taxon>Lithodesmiophycidae</taxon>
        <taxon>Lithodesmiales</taxon>
        <taxon>Lithodesmiaceae</taxon>
        <taxon>Ditylum</taxon>
    </lineage>
</organism>
<sequence>MDDTMDVLAAKIEGKTKHLTGIAAEVAEKHEADAEVVCGHNYEVKLDMSQPAKKRGKAGIKKGSGASASASTSNDWTFVAVPVTSKVRALFDSWEASERVSGGLKEVKDVFNDNIKYELKDYDDVKRLLVDLPSVGEKWTMIARDTPANCAQVRLLLENMGVLEEALGELHQLTMDARDPMAGEKEGAVRNSLDTIAREWRRVEELVPKSEGGKLEGCVAGAAGAAALVQAFQVAKAGALLLIQGKKVTKTGNSQHQQSSFMLDPPLAKGKHTVKFRVDNLGQGGHHWICFGTCAPSADISGESYTEISGISTSGQLYGQHTGGYGRKISSGTEITVAVDCDARTQTISWNGESSSASGIAVPCAFAFNLYENGNTVTFL</sequence>
<evidence type="ECO:0000313" key="1">
    <source>
        <dbReference type="EMBL" id="CAD9349789.1"/>
    </source>
</evidence>